<dbReference type="SUPFAM" id="SSF47413">
    <property type="entry name" value="lambda repressor-like DNA-binding domains"/>
    <property type="match status" value="1"/>
</dbReference>
<reference evidence="2 3" key="1">
    <citation type="submission" date="2019-11" db="EMBL/GenBank/DDBJ databases">
        <authorList>
            <person name="Im W.T."/>
        </authorList>
    </citation>
    <scope>NUCLEOTIDE SEQUENCE [LARGE SCALE GENOMIC DNA]</scope>
    <source>
        <strain evidence="2 3">SB-02</strain>
    </source>
</reference>
<dbReference type="GO" id="GO:0003677">
    <property type="term" value="F:DNA binding"/>
    <property type="evidence" value="ECO:0007669"/>
    <property type="project" value="InterPro"/>
</dbReference>
<dbReference type="Proteomes" id="UP000426027">
    <property type="component" value="Chromosome"/>
</dbReference>
<dbReference type="EMBL" id="CP046566">
    <property type="protein sequence ID" value="QGW29916.1"/>
    <property type="molecule type" value="Genomic_DNA"/>
</dbReference>
<name>A0A6I6GAL0_9BACT</name>
<dbReference type="AlphaFoldDB" id="A0A6I6GAL0"/>
<dbReference type="CDD" id="cd00093">
    <property type="entry name" value="HTH_XRE"/>
    <property type="match status" value="1"/>
</dbReference>
<dbReference type="PROSITE" id="PS50943">
    <property type="entry name" value="HTH_CROC1"/>
    <property type="match status" value="1"/>
</dbReference>
<dbReference type="KEGG" id="fls:GLV81_18935"/>
<sequence length="115" mass="13065">MIDTIDQVETPGLFFSNCVSGAGSYTTEALYFWQNQSMPGTIIKKLREQKMLKQETVAKAMGISQAAYSKIENNITELTVKHCRILSKIFEVNVYEHLPDDFEISRPVKAKTTEE</sequence>
<evidence type="ECO:0000313" key="3">
    <source>
        <dbReference type="Proteomes" id="UP000426027"/>
    </source>
</evidence>
<dbReference type="InterPro" id="IPR010982">
    <property type="entry name" value="Lambda_DNA-bd_dom_sf"/>
</dbReference>
<dbReference type="SMART" id="SM00530">
    <property type="entry name" value="HTH_XRE"/>
    <property type="match status" value="1"/>
</dbReference>
<keyword evidence="3" id="KW-1185">Reference proteome</keyword>
<dbReference type="Pfam" id="PF01381">
    <property type="entry name" value="HTH_3"/>
    <property type="match status" value="1"/>
</dbReference>
<organism evidence="2 3">
    <name type="scientific">Phnomibacter ginsenosidimutans</name>
    <dbReference type="NCBI Taxonomy" id="2676868"/>
    <lineage>
        <taxon>Bacteria</taxon>
        <taxon>Pseudomonadati</taxon>
        <taxon>Bacteroidota</taxon>
        <taxon>Chitinophagia</taxon>
        <taxon>Chitinophagales</taxon>
        <taxon>Chitinophagaceae</taxon>
        <taxon>Phnomibacter</taxon>
    </lineage>
</organism>
<dbReference type="RefSeq" id="WP_157480594.1">
    <property type="nucleotide sequence ID" value="NZ_CP046566.1"/>
</dbReference>
<evidence type="ECO:0000313" key="2">
    <source>
        <dbReference type="EMBL" id="QGW29916.1"/>
    </source>
</evidence>
<dbReference type="Gene3D" id="1.10.260.40">
    <property type="entry name" value="lambda repressor-like DNA-binding domains"/>
    <property type="match status" value="1"/>
</dbReference>
<accession>A0A6I6GAL0</accession>
<proteinExistence type="predicted"/>
<protein>
    <submittedName>
        <fullName evidence="2">Helix-turn-helix domain-containing protein</fullName>
    </submittedName>
</protein>
<evidence type="ECO:0000259" key="1">
    <source>
        <dbReference type="PROSITE" id="PS50943"/>
    </source>
</evidence>
<gene>
    <name evidence="2" type="ORF">GLV81_18935</name>
</gene>
<dbReference type="InterPro" id="IPR001387">
    <property type="entry name" value="Cro/C1-type_HTH"/>
</dbReference>
<feature type="domain" description="HTH cro/C1-type" evidence="1">
    <location>
        <begin position="43"/>
        <end position="97"/>
    </location>
</feature>